<evidence type="ECO:0000313" key="2">
    <source>
        <dbReference type="Proteomes" id="UP000702425"/>
    </source>
</evidence>
<proteinExistence type="predicted"/>
<name>A0ABX2CZL5_9CYAN</name>
<reference evidence="1 2" key="1">
    <citation type="journal article" date="2020" name="Sci. Rep.">
        <title>A novel cyanobacterial geosmin producer, revising GeoA distribution and dispersion patterns in Bacteria.</title>
        <authorList>
            <person name="Churro C."/>
            <person name="Semedo-Aguiar A.P."/>
            <person name="Silva A.D."/>
            <person name="Pereira-Leal J.B."/>
            <person name="Leite R.B."/>
        </authorList>
    </citation>
    <scope>NUCLEOTIDE SEQUENCE [LARGE SCALE GENOMIC DNA]</scope>
    <source>
        <strain evidence="1 2">IPMA8</strain>
    </source>
</reference>
<protein>
    <submittedName>
        <fullName evidence="1">Uncharacterized protein</fullName>
    </submittedName>
</protein>
<comment type="caution">
    <text evidence="1">The sequence shown here is derived from an EMBL/GenBank/DDBJ whole genome shotgun (WGS) entry which is preliminary data.</text>
</comment>
<organism evidence="1 2">
    <name type="scientific">Microcoleus asticus IPMA8</name>
    <dbReference type="NCBI Taxonomy" id="2563858"/>
    <lineage>
        <taxon>Bacteria</taxon>
        <taxon>Bacillati</taxon>
        <taxon>Cyanobacteriota</taxon>
        <taxon>Cyanophyceae</taxon>
        <taxon>Oscillatoriophycideae</taxon>
        <taxon>Oscillatoriales</taxon>
        <taxon>Microcoleaceae</taxon>
        <taxon>Microcoleus</taxon>
        <taxon>Microcoleus asticus</taxon>
    </lineage>
</organism>
<dbReference type="RefSeq" id="WP_172188111.1">
    <property type="nucleotide sequence ID" value="NZ_CAWPPK010000258.1"/>
</dbReference>
<evidence type="ECO:0000313" key="1">
    <source>
        <dbReference type="EMBL" id="NQE35040.1"/>
    </source>
</evidence>
<dbReference type="Proteomes" id="UP000702425">
    <property type="component" value="Unassembled WGS sequence"/>
</dbReference>
<dbReference type="EMBL" id="SRRZ01000045">
    <property type="protein sequence ID" value="NQE35040.1"/>
    <property type="molecule type" value="Genomic_DNA"/>
</dbReference>
<gene>
    <name evidence="1" type="ORF">E5S67_02769</name>
</gene>
<sequence>MRSLAYGERAIEAGFQTHIAQPIKPIEQGLIIANLAGSFLTFLRCNSAVETA</sequence>
<keyword evidence="2" id="KW-1185">Reference proteome</keyword>
<accession>A0ABX2CZL5</accession>